<dbReference type="PANTHER" id="PTHR34475:SF1">
    <property type="entry name" value="CYTOSKELETON PROTEIN RODZ"/>
    <property type="match status" value="1"/>
</dbReference>
<proteinExistence type="predicted"/>
<keyword evidence="1" id="KW-0812">Transmembrane</keyword>
<protein>
    <submittedName>
        <fullName evidence="2">Transcriptional regulator, XRE family</fullName>
    </submittedName>
</protein>
<dbReference type="InterPro" id="IPR010982">
    <property type="entry name" value="Lambda_DNA-bd_dom_sf"/>
</dbReference>
<name>A0A0G0UA57_9BACT</name>
<dbReference type="Gene3D" id="1.10.260.40">
    <property type="entry name" value="lambda repressor-like DNA-binding domains"/>
    <property type="match status" value="1"/>
</dbReference>
<evidence type="ECO:0000313" key="3">
    <source>
        <dbReference type="Proteomes" id="UP000033858"/>
    </source>
</evidence>
<dbReference type="Gene3D" id="2.60.40.10">
    <property type="entry name" value="Immunoglobulins"/>
    <property type="match status" value="1"/>
</dbReference>
<dbReference type="InterPro" id="IPR013783">
    <property type="entry name" value="Ig-like_fold"/>
</dbReference>
<keyword evidence="1" id="KW-1133">Transmembrane helix</keyword>
<dbReference type="GO" id="GO:0003677">
    <property type="term" value="F:DNA binding"/>
    <property type="evidence" value="ECO:0007669"/>
    <property type="project" value="InterPro"/>
</dbReference>
<reference evidence="2 3" key="1">
    <citation type="journal article" date="2015" name="Nature">
        <title>rRNA introns, odd ribosomes, and small enigmatic genomes across a large radiation of phyla.</title>
        <authorList>
            <person name="Brown C.T."/>
            <person name="Hug L.A."/>
            <person name="Thomas B.C."/>
            <person name="Sharon I."/>
            <person name="Castelle C.J."/>
            <person name="Singh A."/>
            <person name="Wilkins M.J."/>
            <person name="Williams K.H."/>
            <person name="Banfield J.F."/>
        </authorList>
    </citation>
    <scope>NUCLEOTIDE SEQUENCE [LARGE SCALE GENOMIC DNA]</scope>
</reference>
<dbReference type="Proteomes" id="UP000033858">
    <property type="component" value="Unassembled WGS sequence"/>
</dbReference>
<evidence type="ECO:0000313" key="2">
    <source>
        <dbReference type="EMBL" id="KKR85888.1"/>
    </source>
</evidence>
<accession>A0A0G0UA57</accession>
<dbReference type="Pfam" id="PF13413">
    <property type="entry name" value="HTH_25"/>
    <property type="match status" value="1"/>
</dbReference>
<dbReference type="InterPro" id="IPR050400">
    <property type="entry name" value="Bact_Cytoskel_RodZ"/>
</dbReference>
<dbReference type="AlphaFoldDB" id="A0A0G0UA57"/>
<gene>
    <name evidence="2" type="ORF">UU32_C0028G0002</name>
</gene>
<sequence length="206" mass="22633">MKTIGQVLKEARAKKRYSLKRLEELTKIKLNFIEALEKESWGVLPPFPTVLGFVKSVSTALNIDEKTAAAVLKRDYPPKPEAVNPKPDAASQFVWGPKLTFMVGVGIVLAAIAGYLIFQYTKFVSPPALSVVSPKEGQVVTEGFVTVQGNTDTDAKIIANNQPLITDQNGKFKIELEVSLETKEVFVKAISRSGKETVVSRKIEVE</sequence>
<dbReference type="PANTHER" id="PTHR34475">
    <property type="match status" value="1"/>
</dbReference>
<dbReference type="EMBL" id="LCAE01000028">
    <property type="protein sequence ID" value="KKR85888.1"/>
    <property type="molecule type" value="Genomic_DNA"/>
</dbReference>
<organism evidence="2 3">
    <name type="scientific">Candidatus Woesebacteria bacterium GW2011_GWB1_41_10</name>
    <dbReference type="NCBI Taxonomy" id="1618577"/>
    <lineage>
        <taxon>Bacteria</taxon>
        <taxon>Candidatus Woeseibacteriota</taxon>
    </lineage>
</organism>
<comment type="caution">
    <text evidence="2">The sequence shown here is derived from an EMBL/GenBank/DDBJ whole genome shotgun (WGS) entry which is preliminary data.</text>
</comment>
<feature type="transmembrane region" description="Helical" evidence="1">
    <location>
        <begin position="99"/>
        <end position="118"/>
    </location>
</feature>
<evidence type="ECO:0000256" key="1">
    <source>
        <dbReference type="SAM" id="Phobius"/>
    </source>
</evidence>
<keyword evidence="1" id="KW-0472">Membrane</keyword>